<evidence type="ECO:0000313" key="5">
    <source>
        <dbReference type="Proteomes" id="UP001454036"/>
    </source>
</evidence>
<dbReference type="Gene3D" id="2.30.30.490">
    <property type="match status" value="1"/>
</dbReference>
<dbReference type="GO" id="GO:0006351">
    <property type="term" value="P:DNA-templated transcription"/>
    <property type="evidence" value="ECO:0007669"/>
    <property type="project" value="InterPro"/>
</dbReference>
<evidence type="ECO:0000259" key="3">
    <source>
        <dbReference type="PROSITE" id="PS51321"/>
    </source>
</evidence>
<dbReference type="Proteomes" id="UP001454036">
    <property type="component" value="Unassembled WGS sequence"/>
</dbReference>
<feature type="region of interest" description="Disordered" evidence="1">
    <location>
        <begin position="466"/>
        <end position="494"/>
    </location>
</feature>
<dbReference type="Pfam" id="PF01426">
    <property type="entry name" value="BAH"/>
    <property type="match status" value="1"/>
</dbReference>
<dbReference type="Pfam" id="PF07500">
    <property type="entry name" value="TFIIS_M"/>
    <property type="match status" value="1"/>
</dbReference>
<feature type="compositionally biased region" description="Polar residues" evidence="1">
    <location>
        <begin position="475"/>
        <end position="494"/>
    </location>
</feature>
<dbReference type="PANTHER" id="PTHR46871:SF1">
    <property type="entry name" value="BROMO-ADJACENT HOMOLOGY (BAH) DOMAIN-CONTAINING PROTEIN"/>
    <property type="match status" value="1"/>
</dbReference>
<sequence length="494" mass="55699">MFAYGWQYELEDSVLLVPEGEGQKPYVAIIKDISVDHKGSMNVMGQWFYRPEEAEKRGGGHWQSRDLRELFYSFHRDEVPAESVMHKCLVHFIPLNKQIPRRKEHPGFIVQKVYCTERRRLFKLTDKDYEDNKQEEIDLLVQKTMSRLGDLPDIEHDEGDVDHEEPLTNKRLLRKSNMTPLDVSKEEGVFKSAQSLKAETPGSCPSNASEYCAILFQFNVLTGDTQRDKWLEKLLQVIHVVCTSTDGQADGKEKNSDQRSPDTSGSAKLGNAPEDKSKDVASFRWPDGVVPSVVSLENATHEFFPSDYQKYNQKMRQLSYNLKPNALLSRRLLNGELEPLQILNMTPNELKEGLTAEEIESRQPEESQHLQMTDARCKRCSMKEVGLRDIIQAGTGDRYQLECTNCGNTWYASRDQAATLTIGGPTAPNSVGTAPLATAKFEDVEKALTSPHKTEKPVADVLKKTTEASVPVLDNQRSFNKAKTDTNAGATRSG</sequence>
<evidence type="ECO:0000259" key="2">
    <source>
        <dbReference type="PROSITE" id="PS51038"/>
    </source>
</evidence>
<gene>
    <name evidence="4" type="ORF">LIER_11554</name>
</gene>
<keyword evidence="5" id="KW-1185">Reference proteome</keyword>
<dbReference type="SMART" id="SM00510">
    <property type="entry name" value="TFS2M"/>
    <property type="match status" value="1"/>
</dbReference>
<comment type="caution">
    <text evidence="4">The sequence shown here is derived from an EMBL/GenBank/DDBJ whole genome shotgun (WGS) entry which is preliminary data.</text>
</comment>
<dbReference type="InterPro" id="IPR003618">
    <property type="entry name" value="TFIIS_cen_dom"/>
</dbReference>
<feature type="domain" description="BAH" evidence="2">
    <location>
        <begin position="6"/>
        <end position="125"/>
    </location>
</feature>
<evidence type="ECO:0000256" key="1">
    <source>
        <dbReference type="SAM" id="MobiDB-lite"/>
    </source>
</evidence>
<accession>A0AAV3PST2</accession>
<proteinExistence type="predicted"/>
<dbReference type="SUPFAM" id="SSF46942">
    <property type="entry name" value="Elongation factor TFIIS domain 2"/>
    <property type="match status" value="1"/>
</dbReference>
<reference evidence="4 5" key="1">
    <citation type="submission" date="2024-01" db="EMBL/GenBank/DDBJ databases">
        <title>The complete chloroplast genome sequence of Lithospermum erythrorhizon: insights into the phylogenetic relationship among Boraginaceae species and the maternal lineages of purple gromwells.</title>
        <authorList>
            <person name="Okada T."/>
            <person name="Watanabe K."/>
        </authorList>
    </citation>
    <scope>NUCLEOTIDE SEQUENCE [LARGE SCALE GENOMIC DNA]</scope>
</reference>
<dbReference type="SMART" id="SM00439">
    <property type="entry name" value="BAH"/>
    <property type="match status" value="1"/>
</dbReference>
<dbReference type="InterPro" id="IPR043151">
    <property type="entry name" value="BAH_sf"/>
</dbReference>
<dbReference type="PROSITE" id="PS51038">
    <property type="entry name" value="BAH"/>
    <property type="match status" value="1"/>
</dbReference>
<dbReference type="InterPro" id="IPR036575">
    <property type="entry name" value="TFIIS_cen_dom_sf"/>
</dbReference>
<dbReference type="EMBL" id="BAABME010002146">
    <property type="protein sequence ID" value="GAA0153273.1"/>
    <property type="molecule type" value="Genomic_DNA"/>
</dbReference>
<feature type="compositionally biased region" description="Basic and acidic residues" evidence="1">
    <location>
        <begin position="249"/>
        <end position="260"/>
    </location>
</feature>
<dbReference type="AlphaFoldDB" id="A0AAV3PST2"/>
<dbReference type="PANTHER" id="PTHR46871">
    <property type="entry name" value="BROMO-ADJACENT HOMOLOGY (BAH) DOMAIN-CONTAINING PROTEIN"/>
    <property type="match status" value="1"/>
</dbReference>
<evidence type="ECO:0000313" key="4">
    <source>
        <dbReference type="EMBL" id="GAA0153273.1"/>
    </source>
</evidence>
<dbReference type="Gene3D" id="1.10.472.30">
    <property type="entry name" value="Transcription elongation factor S-II, central domain"/>
    <property type="match status" value="1"/>
</dbReference>
<feature type="region of interest" description="Disordered" evidence="1">
    <location>
        <begin position="246"/>
        <end position="280"/>
    </location>
</feature>
<protein>
    <submittedName>
        <fullName evidence="4">Uncharacterized protein</fullName>
    </submittedName>
</protein>
<dbReference type="InterPro" id="IPR001025">
    <property type="entry name" value="BAH_dom"/>
</dbReference>
<organism evidence="4 5">
    <name type="scientific">Lithospermum erythrorhizon</name>
    <name type="common">Purple gromwell</name>
    <name type="synonym">Lithospermum officinale var. erythrorhizon</name>
    <dbReference type="NCBI Taxonomy" id="34254"/>
    <lineage>
        <taxon>Eukaryota</taxon>
        <taxon>Viridiplantae</taxon>
        <taxon>Streptophyta</taxon>
        <taxon>Embryophyta</taxon>
        <taxon>Tracheophyta</taxon>
        <taxon>Spermatophyta</taxon>
        <taxon>Magnoliopsida</taxon>
        <taxon>eudicotyledons</taxon>
        <taxon>Gunneridae</taxon>
        <taxon>Pentapetalae</taxon>
        <taxon>asterids</taxon>
        <taxon>lamiids</taxon>
        <taxon>Boraginales</taxon>
        <taxon>Boraginaceae</taxon>
        <taxon>Boraginoideae</taxon>
        <taxon>Lithospermeae</taxon>
        <taxon>Lithospermum</taxon>
    </lineage>
</organism>
<dbReference type="GO" id="GO:0003682">
    <property type="term" value="F:chromatin binding"/>
    <property type="evidence" value="ECO:0007669"/>
    <property type="project" value="InterPro"/>
</dbReference>
<name>A0AAV3PST2_LITER</name>
<dbReference type="PROSITE" id="PS51321">
    <property type="entry name" value="TFIIS_CENTRAL"/>
    <property type="match status" value="1"/>
</dbReference>
<feature type="domain" description="TFIIS central" evidence="3">
    <location>
        <begin position="226"/>
        <end position="378"/>
    </location>
</feature>